<dbReference type="Proteomes" id="UP000601223">
    <property type="component" value="Unassembled WGS sequence"/>
</dbReference>
<dbReference type="EMBL" id="BONF01000011">
    <property type="protein sequence ID" value="GIF80864.1"/>
    <property type="molecule type" value="Genomic_DNA"/>
</dbReference>
<accession>A0A8J3JDX8</accession>
<comment type="caution">
    <text evidence="1">The sequence shown here is derived from an EMBL/GenBank/DDBJ whole genome shotgun (WGS) entry which is preliminary data.</text>
</comment>
<sequence>MEPITQPGTIEQLVSDAAAHGHAVGVRLIRDWTEQGLLDYPLRRSAGKGHGSHPALYSANQRNLFLTLLHHRANNKIKSLARIPVGIWMYWGDEFVPTSQARRAMITWLGDPRASKQQAKQSAQEILRQIDNRDASIAAKRELLDALTDIAYTARPDHSRLERAVRGVFDPTGSKIRRAIGHPAAPMMADSVIDLIKARLAAVARLRAGKVTDEELVRARHLHLVTFAGYALQQPGLAAAAPSTVPDMYEPVTAEAALNRSCGDLLTTLGMAELHPEHAARIAATPAPRISFI</sequence>
<gene>
    <name evidence="1" type="ORF">Cba03nite_22130</name>
</gene>
<proteinExistence type="predicted"/>
<name>A0A8J3JDX8_9ACTN</name>
<dbReference type="RefSeq" id="WP_203744876.1">
    <property type="nucleotide sequence ID" value="NZ_BONF01000011.1"/>
</dbReference>
<evidence type="ECO:0000313" key="1">
    <source>
        <dbReference type="EMBL" id="GIF80864.1"/>
    </source>
</evidence>
<dbReference type="AlphaFoldDB" id="A0A8J3JDX8"/>
<protein>
    <submittedName>
        <fullName evidence="1">Uncharacterized protein</fullName>
    </submittedName>
</protein>
<evidence type="ECO:0000313" key="2">
    <source>
        <dbReference type="Proteomes" id="UP000601223"/>
    </source>
</evidence>
<reference evidence="1 2" key="1">
    <citation type="submission" date="2021-01" db="EMBL/GenBank/DDBJ databases">
        <title>Whole genome shotgun sequence of Catellatospora bangladeshensis NBRC 107357.</title>
        <authorList>
            <person name="Komaki H."/>
            <person name="Tamura T."/>
        </authorList>
    </citation>
    <scope>NUCLEOTIDE SEQUENCE [LARGE SCALE GENOMIC DNA]</scope>
    <source>
        <strain evidence="1 2">NBRC 107357</strain>
    </source>
</reference>
<organism evidence="1 2">
    <name type="scientific">Catellatospora bangladeshensis</name>
    <dbReference type="NCBI Taxonomy" id="310355"/>
    <lineage>
        <taxon>Bacteria</taxon>
        <taxon>Bacillati</taxon>
        <taxon>Actinomycetota</taxon>
        <taxon>Actinomycetes</taxon>
        <taxon>Micromonosporales</taxon>
        <taxon>Micromonosporaceae</taxon>
        <taxon>Catellatospora</taxon>
    </lineage>
</organism>
<keyword evidence="2" id="KW-1185">Reference proteome</keyword>